<dbReference type="PANTHER" id="PTHR35472">
    <property type="match status" value="1"/>
</dbReference>
<dbReference type="EMBL" id="CM009304">
    <property type="protein sequence ID" value="RQP01043.1"/>
    <property type="molecule type" value="Genomic_DNA"/>
</dbReference>
<protein>
    <recommendedName>
        <fullName evidence="5">Clavata3/ESR (CLE) gene family member</fullName>
    </recommendedName>
</protein>
<keyword evidence="4" id="KW-1185">Reference proteome</keyword>
<name>A0A3N7G2J9_POPTR</name>
<evidence type="ECO:0000256" key="1">
    <source>
        <dbReference type="SAM" id="MobiDB-lite"/>
    </source>
</evidence>
<evidence type="ECO:0008006" key="5">
    <source>
        <dbReference type="Google" id="ProtNLM"/>
    </source>
</evidence>
<gene>
    <name evidence="3" type="ORF">POPTR_015G139966</name>
</gene>
<evidence type="ECO:0000313" key="4">
    <source>
        <dbReference type="Proteomes" id="UP000006729"/>
    </source>
</evidence>
<dbReference type="InterPro" id="IPR055317">
    <property type="entry name" value="CLE14-like"/>
</dbReference>
<feature type="region of interest" description="Disordered" evidence="1">
    <location>
        <begin position="26"/>
        <end position="46"/>
    </location>
</feature>
<dbReference type="AlphaFoldDB" id="A0A3N7G2J9"/>
<accession>A0A3N7G2J9</accession>
<dbReference type="GO" id="GO:0045595">
    <property type="term" value="P:regulation of cell differentiation"/>
    <property type="evidence" value="ECO:0000318"/>
    <property type="project" value="GO_Central"/>
</dbReference>
<reference evidence="3 4" key="1">
    <citation type="journal article" date="2006" name="Science">
        <title>The genome of black cottonwood, Populus trichocarpa (Torr. &amp; Gray).</title>
        <authorList>
            <person name="Tuskan G.A."/>
            <person name="Difazio S."/>
            <person name="Jansson S."/>
            <person name="Bohlmann J."/>
            <person name="Grigoriev I."/>
            <person name="Hellsten U."/>
            <person name="Putnam N."/>
            <person name="Ralph S."/>
            <person name="Rombauts S."/>
            <person name="Salamov A."/>
            <person name="Schein J."/>
            <person name="Sterck L."/>
            <person name="Aerts A."/>
            <person name="Bhalerao R.R."/>
            <person name="Bhalerao R.P."/>
            <person name="Blaudez D."/>
            <person name="Boerjan W."/>
            <person name="Brun A."/>
            <person name="Brunner A."/>
            <person name="Busov V."/>
            <person name="Campbell M."/>
            <person name="Carlson J."/>
            <person name="Chalot M."/>
            <person name="Chapman J."/>
            <person name="Chen G.L."/>
            <person name="Cooper D."/>
            <person name="Coutinho P.M."/>
            <person name="Couturier J."/>
            <person name="Covert S."/>
            <person name="Cronk Q."/>
            <person name="Cunningham R."/>
            <person name="Davis J."/>
            <person name="Degroeve S."/>
            <person name="Dejardin A."/>
            <person name="Depamphilis C."/>
            <person name="Detter J."/>
            <person name="Dirks B."/>
            <person name="Dubchak I."/>
            <person name="Duplessis S."/>
            <person name="Ehlting J."/>
            <person name="Ellis B."/>
            <person name="Gendler K."/>
            <person name="Goodstein D."/>
            <person name="Gribskov M."/>
            <person name="Grimwood J."/>
            <person name="Groover A."/>
            <person name="Gunter L."/>
            <person name="Hamberger B."/>
            <person name="Heinze B."/>
            <person name="Helariutta Y."/>
            <person name="Henrissat B."/>
            <person name="Holligan D."/>
            <person name="Holt R."/>
            <person name="Huang W."/>
            <person name="Islam-Faridi N."/>
            <person name="Jones S."/>
            <person name="Jones-Rhoades M."/>
            <person name="Jorgensen R."/>
            <person name="Joshi C."/>
            <person name="Kangasjarvi J."/>
            <person name="Karlsson J."/>
            <person name="Kelleher C."/>
            <person name="Kirkpatrick R."/>
            <person name="Kirst M."/>
            <person name="Kohler A."/>
            <person name="Kalluri U."/>
            <person name="Larimer F."/>
            <person name="Leebens-Mack J."/>
            <person name="Leple J.C."/>
            <person name="Locascio P."/>
            <person name="Lou Y."/>
            <person name="Lucas S."/>
            <person name="Martin F."/>
            <person name="Montanini B."/>
            <person name="Napoli C."/>
            <person name="Nelson D.R."/>
            <person name="Nelson C."/>
            <person name="Nieminen K."/>
            <person name="Nilsson O."/>
            <person name="Pereda V."/>
            <person name="Peter G."/>
            <person name="Philippe R."/>
            <person name="Pilate G."/>
            <person name="Poliakov A."/>
            <person name="Razumovskaya J."/>
            <person name="Richardson P."/>
            <person name="Rinaldi C."/>
            <person name="Ritland K."/>
            <person name="Rouze P."/>
            <person name="Ryaboy D."/>
            <person name="Schmutz J."/>
            <person name="Schrader J."/>
            <person name="Segerman B."/>
            <person name="Shin H."/>
            <person name="Siddiqui A."/>
            <person name="Sterky F."/>
            <person name="Terry A."/>
            <person name="Tsai C.J."/>
            <person name="Uberbacher E."/>
            <person name="Unneberg P."/>
            <person name="Vahala J."/>
            <person name="Wall K."/>
            <person name="Wessler S."/>
            <person name="Yang G."/>
            <person name="Yin T."/>
            <person name="Douglas C."/>
            <person name="Marra M."/>
            <person name="Sandberg G."/>
            <person name="Van de Peer Y."/>
            <person name="Rokhsar D."/>
        </authorList>
    </citation>
    <scope>NUCLEOTIDE SEQUENCE [LARGE SCALE GENOMIC DNA]</scope>
    <source>
        <strain evidence="4">cv. Nisqually</strain>
    </source>
</reference>
<organism evidence="3 4">
    <name type="scientific">Populus trichocarpa</name>
    <name type="common">Western balsam poplar</name>
    <name type="synonym">Populus balsamifera subsp. trichocarpa</name>
    <dbReference type="NCBI Taxonomy" id="3694"/>
    <lineage>
        <taxon>Eukaryota</taxon>
        <taxon>Viridiplantae</taxon>
        <taxon>Streptophyta</taxon>
        <taxon>Embryophyta</taxon>
        <taxon>Tracheophyta</taxon>
        <taxon>Spermatophyta</taxon>
        <taxon>Magnoliopsida</taxon>
        <taxon>eudicotyledons</taxon>
        <taxon>Gunneridae</taxon>
        <taxon>Pentapetalae</taxon>
        <taxon>rosids</taxon>
        <taxon>fabids</taxon>
        <taxon>Malpighiales</taxon>
        <taxon>Salicaceae</taxon>
        <taxon>Saliceae</taxon>
        <taxon>Populus</taxon>
    </lineage>
</organism>
<dbReference type="PANTHER" id="PTHR35472:SF3">
    <property type="entry name" value="CLAVATA3_ESR (CLE) GENE FAMILY MEMBER MTCLE05"/>
    <property type="match status" value="1"/>
</dbReference>
<evidence type="ECO:0000256" key="2">
    <source>
        <dbReference type="SAM" id="SignalP"/>
    </source>
</evidence>
<evidence type="ECO:0000313" key="3">
    <source>
        <dbReference type="EMBL" id="RQP01043.1"/>
    </source>
</evidence>
<dbReference type="Proteomes" id="UP000006729">
    <property type="component" value="Chromosome 15"/>
</dbReference>
<sequence>MRNKNPQLFLIFLIVFLVLVHGTTCRDTKRSTSNGETEQGSKTKHSSMFLQALSSIFKASESSTNNIKALHTVSRRLVPCGPNPLHN</sequence>
<proteinExistence type="predicted"/>
<dbReference type="Gramene" id="Potri.015G139966.1.v4.1">
    <property type="protein sequence ID" value="Potri.015G139966.1.v4.1"/>
    <property type="gene ID" value="Potri.015G139966.v4.1"/>
</dbReference>
<feature type="signal peptide" evidence="2">
    <location>
        <begin position="1"/>
        <end position="22"/>
    </location>
</feature>
<feature type="compositionally biased region" description="Polar residues" evidence="1">
    <location>
        <begin position="31"/>
        <end position="46"/>
    </location>
</feature>
<keyword evidence="2" id="KW-0732">Signal</keyword>
<dbReference type="OMA" id="KINSMHT"/>
<dbReference type="InParanoid" id="A0A3N7G2J9"/>
<feature type="chain" id="PRO_5018006070" description="Clavata3/ESR (CLE) gene family member" evidence="2">
    <location>
        <begin position="23"/>
        <end position="87"/>
    </location>
</feature>